<sequence>MGHANFKADRENLIFTLFSHLLSSGVHGMIWNNTIGISPNISRLFKIFGKLSYRQVNTLSSTDINQVVLFGRVSSLHFGESKNGKNVYVSIGLVTKNSLKTTNGYLSTVAFHTVYVFEQSFVDKIKHLTKGDRLCVIGRLNSYSKPDGEWRSSVTADIVSPLVGMPTMSGDDSVMEDEKANEDEEILTDEMEDKLDAEK</sequence>
<dbReference type="GO" id="GO:0003697">
    <property type="term" value="F:single-stranded DNA binding"/>
    <property type="evidence" value="ECO:0007669"/>
    <property type="project" value="InterPro"/>
</dbReference>
<reference evidence="4" key="1">
    <citation type="submission" date="2022-06" db="EMBL/GenBank/DDBJ databases">
        <authorList>
            <person name="Berger JAMES D."/>
            <person name="Berger JAMES D."/>
        </authorList>
    </citation>
    <scope>NUCLEOTIDE SEQUENCE [LARGE SCALE GENOMIC DNA]</scope>
</reference>
<evidence type="ECO:0000313" key="5">
    <source>
        <dbReference type="WBParaSite" id="SRDH1_81890.1"/>
    </source>
</evidence>
<keyword evidence="4" id="KW-1185">Reference proteome</keyword>
<dbReference type="InterPro" id="IPR000424">
    <property type="entry name" value="Primosome_PriB/ssb"/>
</dbReference>
<organism evidence="4 5">
    <name type="scientific">Schistosoma rodhaini</name>
    <dbReference type="NCBI Taxonomy" id="6188"/>
    <lineage>
        <taxon>Eukaryota</taxon>
        <taxon>Metazoa</taxon>
        <taxon>Spiralia</taxon>
        <taxon>Lophotrochozoa</taxon>
        <taxon>Platyhelminthes</taxon>
        <taxon>Trematoda</taxon>
        <taxon>Digenea</taxon>
        <taxon>Strigeidida</taxon>
        <taxon>Schistosomatoidea</taxon>
        <taxon>Schistosomatidae</taxon>
        <taxon>Schistosoma</taxon>
    </lineage>
</organism>
<dbReference type="Proteomes" id="UP000050792">
    <property type="component" value="Unassembled WGS sequence"/>
</dbReference>
<dbReference type="SUPFAM" id="SSF50249">
    <property type="entry name" value="Nucleic acid-binding proteins"/>
    <property type="match status" value="1"/>
</dbReference>
<evidence type="ECO:0000256" key="2">
    <source>
        <dbReference type="PROSITE-ProRule" id="PRU00252"/>
    </source>
</evidence>
<evidence type="ECO:0000256" key="1">
    <source>
        <dbReference type="ARBA" id="ARBA00023125"/>
    </source>
</evidence>
<dbReference type="AlphaFoldDB" id="A0AA85G7L0"/>
<proteinExistence type="predicted"/>
<dbReference type="Gene3D" id="2.40.50.140">
    <property type="entry name" value="Nucleic acid-binding proteins"/>
    <property type="match status" value="1"/>
</dbReference>
<dbReference type="WBParaSite" id="SRDH1_81890.1">
    <property type="protein sequence ID" value="SRDH1_81890.1"/>
    <property type="gene ID" value="SRDH1_81890"/>
</dbReference>
<evidence type="ECO:0000313" key="4">
    <source>
        <dbReference type="Proteomes" id="UP000050792"/>
    </source>
</evidence>
<protein>
    <recommendedName>
        <fullName evidence="6">Single-stranded DNA-binding protein</fullName>
    </recommendedName>
</protein>
<keyword evidence="1 2" id="KW-0238">DNA-binding</keyword>
<dbReference type="PROSITE" id="PS50935">
    <property type="entry name" value="SSB"/>
    <property type="match status" value="1"/>
</dbReference>
<evidence type="ECO:0000256" key="3">
    <source>
        <dbReference type="SAM" id="MobiDB-lite"/>
    </source>
</evidence>
<reference evidence="5" key="2">
    <citation type="submission" date="2023-11" db="UniProtKB">
        <authorList>
            <consortium name="WormBaseParasite"/>
        </authorList>
    </citation>
    <scope>IDENTIFICATION</scope>
</reference>
<accession>A0AA85G7L0</accession>
<dbReference type="Pfam" id="PF00436">
    <property type="entry name" value="SSB"/>
    <property type="match status" value="1"/>
</dbReference>
<dbReference type="InterPro" id="IPR012340">
    <property type="entry name" value="NA-bd_OB-fold"/>
</dbReference>
<evidence type="ECO:0008006" key="6">
    <source>
        <dbReference type="Google" id="ProtNLM"/>
    </source>
</evidence>
<feature type="compositionally biased region" description="Acidic residues" evidence="3">
    <location>
        <begin position="173"/>
        <end position="193"/>
    </location>
</feature>
<feature type="region of interest" description="Disordered" evidence="3">
    <location>
        <begin position="168"/>
        <end position="199"/>
    </location>
</feature>
<name>A0AA85G7L0_9TREM</name>